<name>A0ABW5RDB8_9BACL</name>
<dbReference type="PANTHER" id="PTHR34472">
    <property type="entry name" value="SULFUR CARRIER PROTEIN THIS"/>
    <property type="match status" value="1"/>
</dbReference>
<dbReference type="SUPFAM" id="SSF54285">
    <property type="entry name" value="MoaD/ThiS"/>
    <property type="match status" value="1"/>
</dbReference>
<reference evidence="2" key="1">
    <citation type="journal article" date="2019" name="Int. J. Syst. Evol. Microbiol.">
        <title>The Global Catalogue of Microorganisms (GCM) 10K type strain sequencing project: providing services to taxonomists for standard genome sequencing and annotation.</title>
        <authorList>
            <consortium name="The Broad Institute Genomics Platform"/>
            <consortium name="The Broad Institute Genome Sequencing Center for Infectious Disease"/>
            <person name="Wu L."/>
            <person name="Ma J."/>
        </authorList>
    </citation>
    <scope>NUCLEOTIDE SEQUENCE [LARGE SCALE GENOMIC DNA]</scope>
    <source>
        <strain evidence="2">KCTC 33676</strain>
    </source>
</reference>
<dbReference type="Gene3D" id="3.10.20.30">
    <property type="match status" value="1"/>
</dbReference>
<dbReference type="InterPro" id="IPR016155">
    <property type="entry name" value="Mopterin_synth/thiamin_S_b"/>
</dbReference>
<dbReference type="EMBL" id="JBHUMM010000042">
    <property type="protein sequence ID" value="MFD2672585.1"/>
    <property type="molecule type" value="Genomic_DNA"/>
</dbReference>
<dbReference type="InterPro" id="IPR010035">
    <property type="entry name" value="Thi_S"/>
</dbReference>
<comment type="caution">
    <text evidence="1">The sequence shown here is derived from an EMBL/GenBank/DDBJ whole genome shotgun (WGS) entry which is preliminary data.</text>
</comment>
<dbReference type="InterPro" id="IPR012675">
    <property type="entry name" value="Beta-grasp_dom_sf"/>
</dbReference>
<dbReference type="RefSeq" id="WP_379930149.1">
    <property type="nucleotide sequence ID" value="NZ_JBHUMM010000042.1"/>
</dbReference>
<evidence type="ECO:0000313" key="1">
    <source>
        <dbReference type="EMBL" id="MFD2672585.1"/>
    </source>
</evidence>
<dbReference type="Proteomes" id="UP001597497">
    <property type="component" value="Unassembled WGS sequence"/>
</dbReference>
<accession>A0ABW5RDB8</accession>
<keyword evidence="2" id="KW-1185">Reference proteome</keyword>
<evidence type="ECO:0000313" key="2">
    <source>
        <dbReference type="Proteomes" id="UP001597497"/>
    </source>
</evidence>
<dbReference type="CDD" id="cd00565">
    <property type="entry name" value="Ubl_ThiS"/>
    <property type="match status" value="1"/>
</dbReference>
<dbReference type="InterPro" id="IPR003749">
    <property type="entry name" value="ThiS/MoaD-like"/>
</dbReference>
<proteinExistence type="predicted"/>
<organism evidence="1 2">
    <name type="scientific">Marinicrinis sediminis</name>
    <dbReference type="NCBI Taxonomy" id="1652465"/>
    <lineage>
        <taxon>Bacteria</taxon>
        <taxon>Bacillati</taxon>
        <taxon>Bacillota</taxon>
        <taxon>Bacilli</taxon>
        <taxon>Bacillales</taxon>
        <taxon>Paenibacillaceae</taxon>
    </lineage>
</organism>
<sequence>MIIQLNGAEHETQVSTVSALVTELKMTGRLIAVEAEGQVLRKEDWEQCELAPGMAIEIVHFVGGG</sequence>
<dbReference type="NCBIfam" id="TIGR01683">
    <property type="entry name" value="thiS"/>
    <property type="match status" value="1"/>
</dbReference>
<protein>
    <submittedName>
        <fullName evidence="1">Sulfur carrier protein ThiS</fullName>
    </submittedName>
</protein>
<dbReference type="PANTHER" id="PTHR34472:SF1">
    <property type="entry name" value="SULFUR CARRIER PROTEIN THIS"/>
    <property type="match status" value="1"/>
</dbReference>
<gene>
    <name evidence="1" type="primary">thiS</name>
    <name evidence="1" type="ORF">ACFSUC_13535</name>
</gene>
<dbReference type="Pfam" id="PF02597">
    <property type="entry name" value="ThiS"/>
    <property type="match status" value="1"/>
</dbReference>